<feature type="compositionally biased region" description="Polar residues" evidence="1">
    <location>
        <begin position="185"/>
        <end position="200"/>
    </location>
</feature>
<feature type="compositionally biased region" description="Low complexity" evidence="1">
    <location>
        <begin position="152"/>
        <end position="170"/>
    </location>
</feature>
<evidence type="ECO:0008006" key="4">
    <source>
        <dbReference type="Google" id="ProtNLM"/>
    </source>
</evidence>
<organism evidence="2 3">
    <name type="scientific">Favolaschia claudopus</name>
    <dbReference type="NCBI Taxonomy" id="2862362"/>
    <lineage>
        <taxon>Eukaryota</taxon>
        <taxon>Fungi</taxon>
        <taxon>Dikarya</taxon>
        <taxon>Basidiomycota</taxon>
        <taxon>Agaricomycotina</taxon>
        <taxon>Agaricomycetes</taxon>
        <taxon>Agaricomycetidae</taxon>
        <taxon>Agaricales</taxon>
        <taxon>Marasmiineae</taxon>
        <taxon>Mycenaceae</taxon>
        <taxon>Favolaschia</taxon>
    </lineage>
</organism>
<evidence type="ECO:0000256" key="1">
    <source>
        <dbReference type="SAM" id="MobiDB-lite"/>
    </source>
</evidence>
<comment type="caution">
    <text evidence="2">The sequence shown here is derived from an EMBL/GenBank/DDBJ whole genome shotgun (WGS) entry which is preliminary data.</text>
</comment>
<gene>
    <name evidence="2" type="ORF">R3P38DRAFT_3195218</name>
</gene>
<feature type="region of interest" description="Disordered" evidence="1">
    <location>
        <begin position="152"/>
        <end position="252"/>
    </location>
</feature>
<dbReference type="Proteomes" id="UP001362999">
    <property type="component" value="Unassembled WGS sequence"/>
</dbReference>
<evidence type="ECO:0000313" key="2">
    <source>
        <dbReference type="EMBL" id="KAK7023216.1"/>
    </source>
</evidence>
<name>A0AAW0BBP3_9AGAR</name>
<dbReference type="AlphaFoldDB" id="A0AAW0BBP3"/>
<keyword evidence="3" id="KW-1185">Reference proteome</keyword>
<sequence length="354" mass="38736">MPPRDAANWTANPDDLTNLLQCLWERRSRIGDGGNWDQTVLNEAAVYMASLGTPEKGGPKTANSIDGKWKAVRKLHDFVLQVKQKTYVGASGWTYTDEGGFNVTDETQDAWKVFASAHPHFRPFATSGWPHFRIVNEIVPSRARGRFVFSAAAPQPASTQEEPETQPQSQPDDDDDDSSGASQPLTDWSQTNFGDSQPPNSDDHPQSQPPNSQPTPPTVPATPAAATKRPFSDDSDSATPWSNKRGRTSGPDALLFLGRSVQSVGMSIEKSFAQRESSAMSPTKKIKLARDLLMEDLAAGYISPLERTRLSIMFGRDVYAADAYAADDEGGLRAGVGRELLDPTPKNSFDYMMQ</sequence>
<accession>A0AAW0BBP3</accession>
<feature type="compositionally biased region" description="Pro residues" evidence="1">
    <location>
        <begin position="207"/>
        <end position="220"/>
    </location>
</feature>
<evidence type="ECO:0000313" key="3">
    <source>
        <dbReference type="Proteomes" id="UP001362999"/>
    </source>
</evidence>
<protein>
    <recommendedName>
        <fullName evidence="4">Myb/SANT-like domain-containing protein</fullName>
    </recommendedName>
</protein>
<reference evidence="2 3" key="1">
    <citation type="journal article" date="2024" name="J Genomics">
        <title>Draft genome sequencing and assembly of Favolaschia claudopus CIRM-BRFM 2984 isolated from oak limbs.</title>
        <authorList>
            <person name="Navarro D."/>
            <person name="Drula E."/>
            <person name="Chaduli D."/>
            <person name="Cazenave R."/>
            <person name="Ahrendt S."/>
            <person name="Wang J."/>
            <person name="Lipzen A."/>
            <person name="Daum C."/>
            <person name="Barry K."/>
            <person name="Grigoriev I.V."/>
            <person name="Favel A."/>
            <person name="Rosso M.N."/>
            <person name="Martin F."/>
        </authorList>
    </citation>
    <scope>NUCLEOTIDE SEQUENCE [LARGE SCALE GENOMIC DNA]</scope>
    <source>
        <strain evidence="2 3">CIRM-BRFM 2984</strain>
    </source>
</reference>
<dbReference type="EMBL" id="JAWWNJ010000036">
    <property type="protein sequence ID" value="KAK7023216.1"/>
    <property type="molecule type" value="Genomic_DNA"/>
</dbReference>
<proteinExistence type="predicted"/>